<keyword evidence="4" id="KW-0745">Spermidine biosynthesis</keyword>
<evidence type="ECO:0000256" key="6">
    <source>
        <dbReference type="ARBA" id="ARBA00023145"/>
    </source>
</evidence>
<proteinExistence type="predicted"/>
<dbReference type="Pfam" id="PF02675">
    <property type="entry name" value="AdoMet_dc"/>
    <property type="match status" value="1"/>
</dbReference>
<dbReference type="InterPro" id="IPR016067">
    <property type="entry name" value="S-AdoMet_deCO2ase_core"/>
</dbReference>
<evidence type="ECO:0000256" key="7">
    <source>
        <dbReference type="ARBA" id="ARBA00023239"/>
    </source>
</evidence>
<evidence type="ECO:0000256" key="8">
    <source>
        <dbReference type="ARBA" id="ARBA00023270"/>
    </source>
</evidence>
<evidence type="ECO:0000256" key="5">
    <source>
        <dbReference type="ARBA" id="ARBA00023115"/>
    </source>
</evidence>
<comment type="caution">
    <text evidence="10">The sequence shown here is derived from an EMBL/GenBank/DDBJ whole genome shotgun (WGS) entry which is preliminary data.</text>
</comment>
<keyword evidence="6" id="KW-0865">Zymogen</keyword>
<keyword evidence="2" id="KW-0210">Decarboxylase</keyword>
<protein>
    <submittedName>
        <fullName evidence="10">S-adenosylmethionine decarboxylase family protein</fullName>
        <ecNumber evidence="10">4.1.1.-</ecNumber>
    </submittedName>
</protein>
<evidence type="ECO:0000313" key="10">
    <source>
        <dbReference type="EMBL" id="MFD2969298.1"/>
    </source>
</evidence>
<evidence type="ECO:0000256" key="4">
    <source>
        <dbReference type="ARBA" id="ARBA00023066"/>
    </source>
</evidence>
<sequence>MKLNDLLYLKEIQLINSMTAQYNPGTHKLLTLQVDEESLLKNIDDFLATATVEIEKNKLNIVGLSTHTFDGGGFTVAICLMESHICIHTWPEFKQLTLDIYLCNYLRDNTEKVEGLSQVFKAYFQSKVVKEITVNR</sequence>
<keyword evidence="9" id="KW-0670">Pyruvate</keyword>
<evidence type="ECO:0000256" key="1">
    <source>
        <dbReference type="ARBA" id="ARBA00001928"/>
    </source>
</evidence>
<dbReference type="InterPro" id="IPR003826">
    <property type="entry name" value="AdoMetDC_fam_prok"/>
</dbReference>
<dbReference type="EC" id="4.1.1.-" evidence="10"/>
<gene>
    <name evidence="10" type="ORF">ACFS7Y_18025</name>
</gene>
<organism evidence="10 11">
    <name type="scientific">Sphingobacterium bambusae</name>
    <dbReference type="NCBI Taxonomy" id="662858"/>
    <lineage>
        <taxon>Bacteria</taxon>
        <taxon>Pseudomonadati</taxon>
        <taxon>Bacteroidota</taxon>
        <taxon>Sphingobacteriia</taxon>
        <taxon>Sphingobacteriales</taxon>
        <taxon>Sphingobacteriaceae</taxon>
        <taxon>Sphingobacterium</taxon>
    </lineage>
</organism>
<dbReference type="PANTHER" id="PTHR33866:SF2">
    <property type="entry name" value="S-ADENOSYLMETHIONINE DECARBOXYLASE PROENZYME"/>
    <property type="match status" value="1"/>
</dbReference>
<dbReference type="GO" id="GO:0016829">
    <property type="term" value="F:lyase activity"/>
    <property type="evidence" value="ECO:0007669"/>
    <property type="project" value="UniProtKB-KW"/>
</dbReference>
<keyword evidence="3" id="KW-0068">Autocatalytic cleavage</keyword>
<dbReference type="Proteomes" id="UP001597525">
    <property type="component" value="Unassembled WGS sequence"/>
</dbReference>
<evidence type="ECO:0000313" key="11">
    <source>
        <dbReference type="Proteomes" id="UP001597525"/>
    </source>
</evidence>
<evidence type="ECO:0000256" key="2">
    <source>
        <dbReference type="ARBA" id="ARBA00022793"/>
    </source>
</evidence>
<accession>A0ABW6BL11</accession>
<dbReference type="Gene3D" id="3.60.90.10">
    <property type="entry name" value="S-adenosylmethionine decarboxylase"/>
    <property type="match status" value="1"/>
</dbReference>
<dbReference type="EMBL" id="JBHUPB010000012">
    <property type="protein sequence ID" value="MFD2969298.1"/>
    <property type="molecule type" value="Genomic_DNA"/>
</dbReference>
<dbReference type="RefSeq" id="WP_320186510.1">
    <property type="nucleotide sequence ID" value="NZ_CP138332.1"/>
</dbReference>
<keyword evidence="7 10" id="KW-0456">Lyase</keyword>
<dbReference type="SUPFAM" id="SSF56276">
    <property type="entry name" value="S-adenosylmethionine decarboxylase"/>
    <property type="match status" value="1"/>
</dbReference>
<evidence type="ECO:0000256" key="9">
    <source>
        <dbReference type="ARBA" id="ARBA00023317"/>
    </source>
</evidence>
<name>A0ABW6BL11_9SPHI</name>
<keyword evidence="5" id="KW-0620">Polyamine biosynthesis</keyword>
<keyword evidence="8" id="KW-0704">Schiff base</keyword>
<keyword evidence="11" id="KW-1185">Reference proteome</keyword>
<evidence type="ECO:0000256" key="3">
    <source>
        <dbReference type="ARBA" id="ARBA00022813"/>
    </source>
</evidence>
<reference evidence="11" key="1">
    <citation type="journal article" date="2019" name="Int. J. Syst. Evol. Microbiol.">
        <title>The Global Catalogue of Microorganisms (GCM) 10K type strain sequencing project: providing services to taxonomists for standard genome sequencing and annotation.</title>
        <authorList>
            <consortium name="The Broad Institute Genomics Platform"/>
            <consortium name="The Broad Institute Genome Sequencing Center for Infectious Disease"/>
            <person name="Wu L."/>
            <person name="Ma J."/>
        </authorList>
    </citation>
    <scope>NUCLEOTIDE SEQUENCE [LARGE SCALE GENOMIC DNA]</scope>
    <source>
        <strain evidence="11">KCTC 22814</strain>
    </source>
</reference>
<comment type="cofactor">
    <cofactor evidence="1">
        <name>pyruvate</name>
        <dbReference type="ChEBI" id="CHEBI:15361"/>
    </cofactor>
</comment>
<dbReference type="PANTHER" id="PTHR33866">
    <property type="entry name" value="S-ADENOSYLMETHIONINE DECARBOXYLASE PROENZYME"/>
    <property type="match status" value="1"/>
</dbReference>